<dbReference type="AlphaFoldDB" id="A0A8H5ETP6"/>
<name>A0A8H5ETP6_9AGAR</name>
<dbReference type="Proteomes" id="UP000567179">
    <property type="component" value="Unassembled WGS sequence"/>
</dbReference>
<keyword evidence="1" id="KW-0677">Repeat</keyword>
<gene>
    <name evidence="3" type="ORF">D9619_003345</name>
</gene>
<dbReference type="Pfam" id="PF24883">
    <property type="entry name" value="NPHP3_N"/>
    <property type="match status" value="1"/>
</dbReference>
<organism evidence="3 4">
    <name type="scientific">Psilocybe cf. subviscida</name>
    <dbReference type="NCBI Taxonomy" id="2480587"/>
    <lineage>
        <taxon>Eukaryota</taxon>
        <taxon>Fungi</taxon>
        <taxon>Dikarya</taxon>
        <taxon>Basidiomycota</taxon>
        <taxon>Agaricomycotina</taxon>
        <taxon>Agaricomycetes</taxon>
        <taxon>Agaricomycetidae</taxon>
        <taxon>Agaricales</taxon>
        <taxon>Agaricineae</taxon>
        <taxon>Strophariaceae</taxon>
        <taxon>Psilocybe</taxon>
    </lineage>
</organism>
<evidence type="ECO:0000313" key="4">
    <source>
        <dbReference type="Proteomes" id="UP000567179"/>
    </source>
</evidence>
<dbReference type="OrthoDB" id="206617at2759"/>
<dbReference type="PANTHER" id="PTHR10039">
    <property type="entry name" value="AMELOGENIN"/>
    <property type="match status" value="1"/>
</dbReference>
<evidence type="ECO:0000256" key="1">
    <source>
        <dbReference type="ARBA" id="ARBA00022737"/>
    </source>
</evidence>
<sequence>MSVPPLKLDRIQSLLVASSHKSTIMPSGRLDSAVAPTAFHNSAERFASPRREPSAPEEVMDKLRNLALGRRKARILWLSGPDGSWESAIAQTFCDECFSTNSLLASFFFNRSDPSRNTAKSLVATLTYQIYGQVPACQQSLILGAIENDPLVFHRAVDAQLKALIINPLQDLFGAGFFDNTAAARLIVIDGLDQCSSAPTQVSILSALEAICMRLDSPFVFIVASRRERDIQMFFGSSSLGDLLDELWIDQFYQSDGDIENLVRQRIRVICEDHPLKNRISRAWPSSEAIRTLVWRSSGRDLYAKVAVRHLASDDHFPPERLVEVLQLRPARRNLPFAELDALYSHIISCVRYTQILRTLCVALLFDKSNIALELFEVKQLCDLSWTEYRTLSCDLRALLEKDPAQIRPHQFTPFVPKSLSDYLQDPARSHDFHIDATPRKTIPIITRCLELVSDPKLHYNSRYSSFILNHLALLVSNIEVCHEELMSFSLLNRLSTLNGPEPQNWTDEALLGGDLLWFTLEGTDYEFVYHHHLRQFPKLANHVCGPSLPPDNRLFDSISLVFIIFKFSGNLADAQPNVDTFIQRLPFQQFSHVPWSSMSRLKNLCHSTAQCCVNSWMYNNSPELSSELNKACRPLDFDNVAQWNQEPPKLTYRAFFAMSEYTRRYHRAQPLVME</sequence>
<comment type="caution">
    <text evidence="3">The sequence shown here is derived from an EMBL/GenBank/DDBJ whole genome shotgun (WGS) entry which is preliminary data.</text>
</comment>
<evidence type="ECO:0000259" key="2">
    <source>
        <dbReference type="Pfam" id="PF24883"/>
    </source>
</evidence>
<keyword evidence="4" id="KW-1185">Reference proteome</keyword>
<proteinExistence type="predicted"/>
<dbReference type="InterPro" id="IPR056884">
    <property type="entry name" value="NPHP3-like_N"/>
</dbReference>
<reference evidence="3 4" key="1">
    <citation type="journal article" date="2020" name="ISME J.">
        <title>Uncovering the hidden diversity of litter-decomposition mechanisms in mushroom-forming fungi.</title>
        <authorList>
            <person name="Floudas D."/>
            <person name="Bentzer J."/>
            <person name="Ahren D."/>
            <person name="Johansson T."/>
            <person name="Persson P."/>
            <person name="Tunlid A."/>
        </authorList>
    </citation>
    <scope>NUCLEOTIDE SEQUENCE [LARGE SCALE GENOMIC DNA]</scope>
    <source>
        <strain evidence="3 4">CBS 101986</strain>
    </source>
</reference>
<protein>
    <recommendedName>
        <fullName evidence="2">Nephrocystin 3-like N-terminal domain-containing protein</fullName>
    </recommendedName>
</protein>
<accession>A0A8H5ETP6</accession>
<evidence type="ECO:0000313" key="3">
    <source>
        <dbReference type="EMBL" id="KAF5312041.1"/>
    </source>
</evidence>
<dbReference type="EMBL" id="JAACJJ010000056">
    <property type="protein sequence ID" value="KAF5312041.1"/>
    <property type="molecule type" value="Genomic_DNA"/>
</dbReference>
<feature type="domain" description="Nephrocystin 3-like N-terminal" evidence="2">
    <location>
        <begin position="71"/>
        <end position="226"/>
    </location>
</feature>